<reference evidence="2 3" key="1">
    <citation type="submission" date="2024-09" db="EMBL/GenBank/DDBJ databases">
        <authorList>
            <person name="Sun Q."/>
            <person name="Mori K."/>
        </authorList>
    </citation>
    <scope>NUCLEOTIDE SEQUENCE [LARGE SCALE GENOMIC DNA]</scope>
    <source>
        <strain evidence="2 3">ATCC 51272</strain>
    </source>
</reference>
<dbReference type="Pfam" id="PF14125">
    <property type="entry name" value="DUF4292"/>
    <property type="match status" value="1"/>
</dbReference>
<keyword evidence="1" id="KW-0732">Signal</keyword>
<evidence type="ECO:0000256" key="1">
    <source>
        <dbReference type="SAM" id="SignalP"/>
    </source>
</evidence>
<evidence type="ECO:0000313" key="2">
    <source>
        <dbReference type="EMBL" id="MFB9898079.1"/>
    </source>
</evidence>
<name>A0ABV5ZL40_9BACT</name>
<accession>A0ABV5ZL40</accession>
<sequence length="299" mass="33171">MTMKIQKSLFSLLLGLPLLLASCGAKKALVAERPAGVVVKGDAAATKEARKLAFVQKVSDHKVYARNIVADMTFTATMGDRDVTVPGSLHMRRDEVIRLQLFIPLLGTEVGRLEFTPDYVLVVDRLHKQYVKGDYTQLDFLQDNGLNFYSLQALFWNQLLLPGASRVGESDLQKFDVTIDGVGQTLPVSLENGPMSYVWQADRTSGRIDQARVAYSSAGHGQSDLTWDYANFKPLGSKIFPATQQFSFTTTATDKVKKTIVKLEMGDLKTTDGWEPRTTVSAKYKQIEAKDILGKLLNM</sequence>
<feature type="chain" id="PRO_5047380534" evidence="1">
    <location>
        <begin position="28"/>
        <end position="299"/>
    </location>
</feature>
<dbReference type="Proteomes" id="UP001589688">
    <property type="component" value="Unassembled WGS sequence"/>
</dbReference>
<organism evidence="2 3">
    <name type="scientific">Hallella seregens ATCC 51272</name>
    <dbReference type="NCBI Taxonomy" id="1336250"/>
    <lineage>
        <taxon>Bacteria</taxon>
        <taxon>Pseudomonadati</taxon>
        <taxon>Bacteroidota</taxon>
        <taxon>Bacteroidia</taxon>
        <taxon>Bacteroidales</taxon>
        <taxon>Prevotellaceae</taxon>
        <taxon>Hallella</taxon>
    </lineage>
</organism>
<dbReference type="RefSeq" id="WP_027952149.1">
    <property type="nucleotide sequence ID" value="NZ_JADU01000012.1"/>
</dbReference>
<protein>
    <submittedName>
        <fullName evidence="2">DUF4292 domain-containing protein</fullName>
    </submittedName>
</protein>
<dbReference type="InterPro" id="IPR025634">
    <property type="entry name" value="DUF4292"/>
</dbReference>
<comment type="caution">
    <text evidence="2">The sequence shown here is derived from an EMBL/GenBank/DDBJ whole genome shotgun (WGS) entry which is preliminary data.</text>
</comment>
<gene>
    <name evidence="2" type="ORF">ACFFK8_09835</name>
</gene>
<keyword evidence="3" id="KW-1185">Reference proteome</keyword>
<evidence type="ECO:0000313" key="3">
    <source>
        <dbReference type="Proteomes" id="UP001589688"/>
    </source>
</evidence>
<dbReference type="EMBL" id="JBHLZF010000002">
    <property type="protein sequence ID" value="MFB9898079.1"/>
    <property type="molecule type" value="Genomic_DNA"/>
</dbReference>
<dbReference type="PROSITE" id="PS51257">
    <property type="entry name" value="PROKAR_LIPOPROTEIN"/>
    <property type="match status" value="1"/>
</dbReference>
<feature type="signal peptide" evidence="1">
    <location>
        <begin position="1"/>
        <end position="27"/>
    </location>
</feature>
<proteinExistence type="predicted"/>